<gene>
    <name evidence="5" type="ORF">I5E68_02285</name>
</gene>
<feature type="domain" description="GGDEF" evidence="4">
    <location>
        <begin position="291"/>
        <end position="424"/>
    </location>
</feature>
<dbReference type="CDD" id="cd01949">
    <property type="entry name" value="GGDEF"/>
    <property type="match status" value="1"/>
</dbReference>
<dbReference type="InterPro" id="IPR001633">
    <property type="entry name" value="EAL_dom"/>
</dbReference>
<proteinExistence type="predicted"/>
<dbReference type="PROSITE" id="PS50887">
    <property type="entry name" value="GGDEF"/>
    <property type="match status" value="1"/>
</dbReference>
<evidence type="ECO:0000259" key="2">
    <source>
        <dbReference type="PROSITE" id="PS50883"/>
    </source>
</evidence>
<dbReference type="InterPro" id="IPR052155">
    <property type="entry name" value="Biofilm_reg_signaling"/>
</dbReference>
<feature type="domain" description="EAL" evidence="2">
    <location>
        <begin position="433"/>
        <end position="681"/>
    </location>
</feature>
<dbReference type="SUPFAM" id="SSF141868">
    <property type="entry name" value="EAL domain-like"/>
    <property type="match status" value="1"/>
</dbReference>
<evidence type="ECO:0000259" key="3">
    <source>
        <dbReference type="PROSITE" id="PS50885"/>
    </source>
</evidence>
<dbReference type="SUPFAM" id="SSF55073">
    <property type="entry name" value="Nucleotide cyclase"/>
    <property type="match status" value="1"/>
</dbReference>
<comment type="caution">
    <text evidence="5">The sequence shown here is derived from an EMBL/GenBank/DDBJ whole genome shotgun (WGS) entry which is preliminary data.</text>
</comment>
<sequence>MRNFRTIAARLLGSLEKRLIGAMTLIVLLTVVLQVVSQRESFAVRAQSEALGTATASAENARQFEEAVSKLRMASNRGLLSGEDAGANDSLTDAAIAIGDRLGKLRASGLAAHELPAATRVFAGLDRHVATIIKAQAGGRDAQLLASEVKATNGQMQALADTILVGALDRRDAAQARLDTSIARWQSIVFAIGLVTIAVIALVAFDLIRNILPALRRMHRGVQRLADGELEVEIGSFSLQELEALSGPLETFRKNARAVRDLAFTDVATGLPNRRSFLDTVSKAFSAEPDATFALMLVDIDRFKHVNDDYGHAAGDELVRLIGERMREILGADALVARVGGDEFALCLRPAAGRSGNGLASELVAAMRDPFNLGEYSVAVTVSIGVVEVVPARAPALDAVIRKADLALYAAKKNGRNGSTPFAEDMAEERAVDRALEKDLEKAFEHDQLRMVYQPIHSVQSGRPEVEALVRWKHPELGEVPPSTFIPAAERSGLMVRLGEWIIRRAMSDFAQWPEMDMSLNLSPLQLQHEGFSTFLVECCKEHDIAPGRLFLEVTESLSIERNTRALLMLNLLRNLGFRIALDDFGTGYSSLSMVKSFKFDRMKLDRSLVMDLGQDPASHAVFEAAVTMARHVGAEVVAEGISDEGLIGATTSAGCTHLQGYFYSRPIEACDVTAYFEGAREAVERAA</sequence>
<dbReference type="Gene3D" id="3.20.20.450">
    <property type="entry name" value="EAL domain"/>
    <property type="match status" value="1"/>
</dbReference>
<reference evidence="5" key="1">
    <citation type="submission" date="2020-11" db="EMBL/GenBank/DDBJ databases">
        <title>Novosphingobium aureum sp. nov., a marine bacterium isolated from sediment of a salt flat.</title>
        <authorList>
            <person name="Yoo Y."/>
            <person name="Kim J.-J."/>
        </authorList>
    </citation>
    <scope>NUCLEOTIDE SEQUENCE</scope>
    <source>
        <strain evidence="5">YJ-S2-02</strain>
    </source>
</reference>
<dbReference type="Pfam" id="PF00563">
    <property type="entry name" value="EAL"/>
    <property type="match status" value="1"/>
</dbReference>
<feature type="domain" description="HAMP" evidence="3">
    <location>
        <begin position="209"/>
        <end position="261"/>
    </location>
</feature>
<keyword evidence="1" id="KW-1133">Transmembrane helix</keyword>
<dbReference type="SMART" id="SM00267">
    <property type="entry name" value="GGDEF"/>
    <property type="match status" value="1"/>
</dbReference>
<dbReference type="SMART" id="SM00052">
    <property type="entry name" value="EAL"/>
    <property type="match status" value="1"/>
</dbReference>
<dbReference type="RefSeq" id="WP_197160364.1">
    <property type="nucleotide sequence ID" value="NZ_JADZGI010000001.1"/>
</dbReference>
<name>A0A931HA64_9SPHN</name>
<evidence type="ECO:0000256" key="1">
    <source>
        <dbReference type="SAM" id="Phobius"/>
    </source>
</evidence>
<evidence type="ECO:0000259" key="4">
    <source>
        <dbReference type="PROSITE" id="PS50887"/>
    </source>
</evidence>
<evidence type="ECO:0000313" key="5">
    <source>
        <dbReference type="EMBL" id="MBH0111779.1"/>
    </source>
</evidence>
<keyword evidence="6" id="KW-1185">Reference proteome</keyword>
<dbReference type="AlphaFoldDB" id="A0A931HA64"/>
<feature type="transmembrane region" description="Helical" evidence="1">
    <location>
        <begin position="185"/>
        <end position="208"/>
    </location>
</feature>
<dbReference type="InterPro" id="IPR000160">
    <property type="entry name" value="GGDEF_dom"/>
</dbReference>
<dbReference type="PANTHER" id="PTHR44757:SF2">
    <property type="entry name" value="BIOFILM ARCHITECTURE MAINTENANCE PROTEIN MBAA"/>
    <property type="match status" value="1"/>
</dbReference>
<keyword evidence="1" id="KW-0812">Transmembrane</keyword>
<dbReference type="NCBIfam" id="TIGR00254">
    <property type="entry name" value="GGDEF"/>
    <property type="match status" value="1"/>
</dbReference>
<dbReference type="InterPro" id="IPR029787">
    <property type="entry name" value="Nucleotide_cyclase"/>
</dbReference>
<dbReference type="PROSITE" id="PS50885">
    <property type="entry name" value="HAMP"/>
    <property type="match status" value="1"/>
</dbReference>
<dbReference type="Pfam" id="PF00990">
    <property type="entry name" value="GGDEF"/>
    <property type="match status" value="1"/>
</dbReference>
<dbReference type="PANTHER" id="PTHR44757">
    <property type="entry name" value="DIGUANYLATE CYCLASE DGCP"/>
    <property type="match status" value="1"/>
</dbReference>
<dbReference type="PROSITE" id="PS50883">
    <property type="entry name" value="EAL"/>
    <property type="match status" value="1"/>
</dbReference>
<accession>A0A931HA64</accession>
<organism evidence="5 6">
    <name type="scientific">Novosphingobium aureum</name>
    <dbReference type="NCBI Taxonomy" id="2792964"/>
    <lineage>
        <taxon>Bacteria</taxon>
        <taxon>Pseudomonadati</taxon>
        <taxon>Pseudomonadota</taxon>
        <taxon>Alphaproteobacteria</taxon>
        <taxon>Sphingomonadales</taxon>
        <taxon>Sphingomonadaceae</taxon>
        <taxon>Novosphingobium</taxon>
    </lineage>
</organism>
<dbReference type="GO" id="GO:0007165">
    <property type="term" value="P:signal transduction"/>
    <property type="evidence" value="ECO:0007669"/>
    <property type="project" value="InterPro"/>
</dbReference>
<dbReference type="InterPro" id="IPR003660">
    <property type="entry name" value="HAMP_dom"/>
</dbReference>
<evidence type="ECO:0000313" key="6">
    <source>
        <dbReference type="Proteomes" id="UP000617634"/>
    </source>
</evidence>
<dbReference type="InterPro" id="IPR043128">
    <property type="entry name" value="Rev_trsase/Diguanyl_cyclase"/>
</dbReference>
<dbReference type="EMBL" id="JADZGI010000001">
    <property type="protein sequence ID" value="MBH0111779.1"/>
    <property type="molecule type" value="Genomic_DNA"/>
</dbReference>
<dbReference type="Gene3D" id="3.30.70.270">
    <property type="match status" value="1"/>
</dbReference>
<dbReference type="InterPro" id="IPR035919">
    <property type="entry name" value="EAL_sf"/>
</dbReference>
<dbReference type="Gene3D" id="6.10.340.10">
    <property type="match status" value="1"/>
</dbReference>
<protein>
    <submittedName>
        <fullName evidence="5">EAL domain-containing protein</fullName>
    </submittedName>
</protein>
<dbReference type="CDD" id="cd01948">
    <property type="entry name" value="EAL"/>
    <property type="match status" value="1"/>
</dbReference>
<dbReference type="GO" id="GO:0016020">
    <property type="term" value="C:membrane"/>
    <property type="evidence" value="ECO:0007669"/>
    <property type="project" value="InterPro"/>
</dbReference>
<dbReference type="Proteomes" id="UP000617634">
    <property type="component" value="Unassembled WGS sequence"/>
</dbReference>
<keyword evidence="1" id="KW-0472">Membrane</keyword>